<evidence type="ECO:0000256" key="5">
    <source>
        <dbReference type="ARBA" id="ARBA00022777"/>
    </source>
</evidence>
<dbReference type="PANTHER" id="PTHR47634">
    <property type="entry name" value="PROTEIN KINASE DOMAIN-CONTAINING PROTEIN-RELATED"/>
    <property type="match status" value="1"/>
</dbReference>
<dbReference type="InterPro" id="IPR017441">
    <property type="entry name" value="Protein_kinase_ATP_BS"/>
</dbReference>
<feature type="domain" description="Protein kinase" evidence="11">
    <location>
        <begin position="26"/>
        <end position="473"/>
    </location>
</feature>
<dbReference type="InterPro" id="IPR000719">
    <property type="entry name" value="Prot_kinase_dom"/>
</dbReference>
<evidence type="ECO:0000256" key="7">
    <source>
        <dbReference type="ARBA" id="ARBA00047899"/>
    </source>
</evidence>
<keyword evidence="6 9" id="KW-0067">ATP-binding</keyword>
<feature type="region of interest" description="Disordered" evidence="10">
    <location>
        <begin position="240"/>
        <end position="293"/>
    </location>
</feature>
<gene>
    <name evidence="12" type="ORF">Harvfovirus21_10</name>
</gene>
<name>A0A3G5A5W2_9VIRU</name>
<evidence type="ECO:0000256" key="3">
    <source>
        <dbReference type="ARBA" id="ARBA00022679"/>
    </source>
</evidence>
<protein>
    <recommendedName>
        <fullName evidence="1">non-specific serine/threonine protein kinase</fullName>
        <ecNumber evidence="1">2.7.11.1</ecNumber>
    </recommendedName>
</protein>
<comment type="catalytic activity">
    <reaction evidence="8">
        <text>L-seryl-[protein] + ATP = O-phospho-L-seryl-[protein] + ADP + H(+)</text>
        <dbReference type="Rhea" id="RHEA:17989"/>
        <dbReference type="Rhea" id="RHEA-COMP:9863"/>
        <dbReference type="Rhea" id="RHEA-COMP:11604"/>
        <dbReference type="ChEBI" id="CHEBI:15378"/>
        <dbReference type="ChEBI" id="CHEBI:29999"/>
        <dbReference type="ChEBI" id="CHEBI:30616"/>
        <dbReference type="ChEBI" id="CHEBI:83421"/>
        <dbReference type="ChEBI" id="CHEBI:456216"/>
        <dbReference type="EC" id="2.7.11.1"/>
    </reaction>
</comment>
<dbReference type="GO" id="GO:0050684">
    <property type="term" value="P:regulation of mRNA processing"/>
    <property type="evidence" value="ECO:0007669"/>
    <property type="project" value="TreeGrafter"/>
</dbReference>
<organism evidence="12">
    <name type="scientific">Harvfovirus sp</name>
    <dbReference type="NCBI Taxonomy" id="2487768"/>
    <lineage>
        <taxon>Viruses</taxon>
        <taxon>Varidnaviria</taxon>
        <taxon>Bamfordvirae</taxon>
        <taxon>Nucleocytoviricota</taxon>
        <taxon>Megaviricetes</taxon>
        <taxon>Imitervirales</taxon>
        <taxon>Mimiviridae</taxon>
        <taxon>Klosneuvirinae</taxon>
    </lineage>
</organism>
<keyword evidence="4 9" id="KW-0547">Nucleotide-binding</keyword>
<feature type="binding site" evidence="9">
    <location>
        <position position="55"/>
    </location>
    <ligand>
        <name>ATP</name>
        <dbReference type="ChEBI" id="CHEBI:30616"/>
    </ligand>
</feature>
<dbReference type="SMART" id="SM00220">
    <property type="entry name" value="S_TKc"/>
    <property type="match status" value="1"/>
</dbReference>
<feature type="compositionally biased region" description="Basic and acidic residues" evidence="10">
    <location>
        <begin position="262"/>
        <end position="278"/>
    </location>
</feature>
<evidence type="ECO:0000256" key="4">
    <source>
        <dbReference type="ARBA" id="ARBA00022741"/>
    </source>
</evidence>
<dbReference type="GO" id="GO:0005524">
    <property type="term" value="F:ATP binding"/>
    <property type="evidence" value="ECO:0007669"/>
    <property type="project" value="UniProtKB-UniRule"/>
</dbReference>
<evidence type="ECO:0000256" key="8">
    <source>
        <dbReference type="ARBA" id="ARBA00048679"/>
    </source>
</evidence>
<dbReference type="PROSITE" id="PS00108">
    <property type="entry name" value="PROTEIN_KINASE_ST"/>
    <property type="match status" value="1"/>
</dbReference>
<keyword evidence="5 12" id="KW-0418">Kinase</keyword>
<dbReference type="SUPFAM" id="SSF56112">
    <property type="entry name" value="Protein kinase-like (PK-like)"/>
    <property type="match status" value="1"/>
</dbReference>
<evidence type="ECO:0000256" key="1">
    <source>
        <dbReference type="ARBA" id="ARBA00012513"/>
    </source>
</evidence>
<reference evidence="12" key="1">
    <citation type="submission" date="2018-10" db="EMBL/GenBank/DDBJ databases">
        <title>Hidden diversity of soil giant viruses.</title>
        <authorList>
            <person name="Schulz F."/>
            <person name="Alteio L."/>
            <person name="Goudeau D."/>
            <person name="Ryan E.M."/>
            <person name="Malmstrom R.R."/>
            <person name="Blanchard J."/>
            <person name="Woyke T."/>
        </authorList>
    </citation>
    <scope>NUCLEOTIDE SEQUENCE</scope>
    <source>
        <strain evidence="12">HAV1</strain>
    </source>
</reference>
<evidence type="ECO:0000256" key="2">
    <source>
        <dbReference type="ARBA" id="ARBA00022527"/>
    </source>
</evidence>
<dbReference type="GO" id="GO:0004674">
    <property type="term" value="F:protein serine/threonine kinase activity"/>
    <property type="evidence" value="ECO:0007669"/>
    <property type="project" value="UniProtKB-KW"/>
</dbReference>
<dbReference type="InterPro" id="IPR051334">
    <property type="entry name" value="SRPK"/>
</dbReference>
<dbReference type="PROSITE" id="PS00107">
    <property type="entry name" value="PROTEIN_KINASE_ATP"/>
    <property type="match status" value="1"/>
</dbReference>
<evidence type="ECO:0000256" key="9">
    <source>
        <dbReference type="PROSITE-ProRule" id="PRU10141"/>
    </source>
</evidence>
<dbReference type="Pfam" id="PF00069">
    <property type="entry name" value="Pkinase"/>
    <property type="match status" value="2"/>
</dbReference>
<dbReference type="InterPro" id="IPR011009">
    <property type="entry name" value="Kinase-like_dom_sf"/>
</dbReference>
<sequence>MSSYSSEEFGTAHYFDWTGTTLNNNYIIIKKLGFGSFSTVWLCYSVKQKKCYAVKILNPEDDRSGEQEIDIYKILNKQKSSLLVSMIEHFVHVKDNAAEDLEDEQFICIVLELMLCCVYDLLKLNDKNGFDPVLVKKIIYDTLRATAIIHKNQIIHTDIKPENMLLASTENLNKLVESKNNTVLLVNAFESADVAKLIVIASKDLKRNKNNKLDFKAIKNRAVKDVVLSLIKSISNSNSKELCSEEGGEKKELSPRNNSSDSEDRYDSPYTIERKDISSDDDEENLPAPKAPTKQPILTIDTTNLTIKLSDLGTCIKLNKIKYREIQTRHYRAPEILLRLKYNEKCDIWSIGCCLYELITGNVLFNPGSTTTISCDRYHVCDFISKIGMIPKNLIESSPRKDIFFKKNGLVRGVSEIDKSPESPESIKITLMNKLTSVTSDEILLIQDLISKMLTYDPDQRLSADQCLSHEWFKCFNYKLAKEKKT</sequence>
<dbReference type="EC" id="2.7.11.1" evidence="1"/>
<evidence type="ECO:0000256" key="10">
    <source>
        <dbReference type="SAM" id="MobiDB-lite"/>
    </source>
</evidence>
<keyword evidence="3" id="KW-0808">Transferase</keyword>
<dbReference type="InterPro" id="IPR008271">
    <property type="entry name" value="Ser/Thr_kinase_AS"/>
</dbReference>
<accession>A0A3G5A5W2</accession>
<dbReference type="PROSITE" id="PS50011">
    <property type="entry name" value="PROTEIN_KINASE_DOM"/>
    <property type="match status" value="1"/>
</dbReference>
<dbReference type="EMBL" id="MK072263">
    <property type="protein sequence ID" value="AYV81213.1"/>
    <property type="molecule type" value="Genomic_DNA"/>
</dbReference>
<evidence type="ECO:0000256" key="6">
    <source>
        <dbReference type="ARBA" id="ARBA00022840"/>
    </source>
</evidence>
<evidence type="ECO:0000313" key="12">
    <source>
        <dbReference type="EMBL" id="AYV81213.1"/>
    </source>
</evidence>
<dbReference type="Gene3D" id="3.30.200.20">
    <property type="entry name" value="Phosphorylase Kinase, domain 1"/>
    <property type="match status" value="1"/>
</dbReference>
<dbReference type="Gene3D" id="1.10.510.10">
    <property type="entry name" value="Transferase(Phosphotransferase) domain 1"/>
    <property type="match status" value="1"/>
</dbReference>
<comment type="catalytic activity">
    <reaction evidence="7">
        <text>L-threonyl-[protein] + ATP = O-phospho-L-threonyl-[protein] + ADP + H(+)</text>
        <dbReference type="Rhea" id="RHEA:46608"/>
        <dbReference type="Rhea" id="RHEA-COMP:11060"/>
        <dbReference type="Rhea" id="RHEA-COMP:11605"/>
        <dbReference type="ChEBI" id="CHEBI:15378"/>
        <dbReference type="ChEBI" id="CHEBI:30013"/>
        <dbReference type="ChEBI" id="CHEBI:30616"/>
        <dbReference type="ChEBI" id="CHEBI:61977"/>
        <dbReference type="ChEBI" id="CHEBI:456216"/>
        <dbReference type="EC" id="2.7.11.1"/>
    </reaction>
</comment>
<evidence type="ECO:0000259" key="11">
    <source>
        <dbReference type="PROSITE" id="PS50011"/>
    </source>
</evidence>
<proteinExistence type="predicted"/>
<keyword evidence="2 12" id="KW-0723">Serine/threonine-protein kinase</keyword>
<dbReference type="PANTHER" id="PTHR47634:SF9">
    <property type="entry name" value="PROTEIN KINASE DOMAIN-CONTAINING PROTEIN-RELATED"/>
    <property type="match status" value="1"/>
</dbReference>